<dbReference type="Gene3D" id="3.40.630.30">
    <property type="match status" value="1"/>
</dbReference>
<evidence type="ECO:0000256" key="5">
    <source>
        <dbReference type="ARBA" id="ARBA00049880"/>
    </source>
</evidence>
<keyword evidence="9" id="KW-1185">Reference proteome</keyword>
<proteinExistence type="predicted"/>
<dbReference type="PANTHER" id="PTHR36449">
    <property type="entry name" value="ACETYLTRANSFERASE-RELATED"/>
    <property type="match status" value="1"/>
</dbReference>
<dbReference type="InterPro" id="IPR016181">
    <property type="entry name" value="Acyl_CoA_acyltransferase"/>
</dbReference>
<dbReference type="PANTHER" id="PTHR36449:SF1">
    <property type="entry name" value="ACETYLTRANSFERASE"/>
    <property type="match status" value="1"/>
</dbReference>
<dbReference type="InterPro" id="IPR000182">
    <property type="entry name" value="GNAT_dom"/>
</dbReference>
<keyword evidence="2" id="KW-1277">Toxin-antitoxin system</keyword>
<dbReference type="EMBL" id="CP127173">
    <property type="protein sequence ID" value="WIV57986.1"/>
    <property type="molecule type" value="Genomic_DNA"/>
</dbReference>
<evidence type="ECO:0000259" key="7">
    <source>
        <dbReference type="PROSITE" id="PS51186"/>
    </source>
</evidence>
<evidence type="ECO:0000313" key="8">
    <source>
        <dbReference type="EMBL" id="WIV57986.1"/>
    </source>
</evidence>
<feature type="domain" description="N-acetyltransferase" evidence="7">
    <location>
        <begin position="30"/>
        <end position="182"/>
    </location>
</feature>
<keyword evidence="1" id="KW-0678">Repressor</keyword>
<keyword evidence="4" id="KW-0012">Acyltransferase</keyword>
<evidence type="ECO:0000256" key="1">
    <source>
        <dbReference type="ARBA" id="ARBA00022491"/>
    </source>
</evidence>
<comment type="catalytic activity">
    <reaction evidence="5">
        <text>glycyl-tRNA(Gly) + acetyl-CoA = N-acetylglycyl-tRNA(Gly) + CoA + H(+)</text>
        <dbReference type="Rhea" id="RHEA:81867"/>
        <dbReference type="Rhea" id="RHEA-COMP:9683"/>
        <dbReference type="Rhea" id="RHEA-COMP:19766"/>
        <dbReference type="ChEBI" id="CHEBI:15378"/>
        <dbReference type="ChEBI" id="CHEBI:57287"/>
        <dbReference type="ChEBI" id="CHEBI:57288"/>
        <dbReference type="ChEBI" id="CHEBI:78522"/>
        <dbReference type="ChEBI" id="CHEBI:232036"/>
    </reaction>
</comment>
<reference evidence="8 9" key="1">
    <citation type="submission" date="2023-06" db="EMBL/GenBank/DDBJ databases">
        <authorList>
            <person name="Oyuntsetseg B."/>
            <person name="Kim S.B."/>
        </authorList>
    </citation>
    <scope>NUCLEOTIDE SEQUENCE [LARGE SCALE GENOMIC DNA]</scope>
    <source>
        <strain evidence="8 9">2-2</strain>
    </source>
</reference>
<protein>
    <submittedName>
        <fullName evidence="8">GNAT family N-acetyltransferase</fullName>
    </submittedName>
</protein>
<dbReference type="Proteomes" id="UP001227101">
    <property type="component" value="Chromosome"/>
</dbReference>
<name>A0ABY8XR44_9PSEU</name>
<evidence type="ECO:0000256" key="6">
    <source>
        <dbReference type="SAM" id="MobiDB-lite"/>
    </source>
</evidence>
<dbReference type="Pfam" id="PF00583">
    <property type="entry name" value="Acetyltransf_1"/>
    <property type="match status" value="1"/>
</dbReference>
<organism evidence="8 9">
    <name type="scientific">Amycolatopsis nalaikhensis</name>
    <dbReference type="NCBI Taxonomy" id="715472"/>
    <lineage>
        <taxon>Bacteria</taxon>
        <taxon>Bacillati</taxon>
        <taxon>Actinomycetota</taxon>
        <taxon>Actinomycetes</taxon>
        <taxon>Pseudonocardiales</taxon>
        <taxon>Pseudonocardiaceae</taxon>
        <taxon>Amycolatopsis</taxon>
    </lineage>
</organism>
<dbReference type="PROSITE" id="PS51186">
    <property type="entry name" value="GNAT"/>
    <property type="match status" value="1"/>
</dbReference>
<feature type="compositionally biased region" description="Acidic residues" evidence="6">
    <location>
        <begin position="196"/>
        <end position="210"/>
    </location>
</feature>
<evidence type="ECO:0000256" key="4">
    <source>
        <dbReference type="ARBA" id="ARBA00023315"/>
    </source>
</evidence>
<keyword evidence="3" id="KW-0808">Transferase</keyword>
<dbReference type="CDD" id="cd04301">
    <property type="entry name" value="NAT_SF"/>
    <property type="match status" value="1"/>
</dbReference>
<evidence type="ECO:0000256" key="2">
    <source>
        <dbReference type="ARBA" id="ARBA00022649"/>
    </source>
</evidence>
<evidence type="ECO:0000256" key="3">
    <source>
        <dbReference type="ARBA" id="ARBA00022679"/>
    </source>
</evidence>
<feature type="region of interest" description="Disordered" evidence="6">
    <location>
        <begin position="186"/>
        <end position="219"/>
    </location>
</feature>
<dbReference type="SUPFAM" id="SSF55729">
    <property type="entry name" value="Acyl-CoA N-acyltransferases (Nat)"/>
    <property type="match status" value="1"/>
</dbReference>
<accession>A0ABY8XR44</accession>
<sequence length="219" mass="23809">MASRDEGEDDHVEVVLPPRKLERRDNANAQNFQSGADELDDWLAKFAWANQKANNAVTYVSVTNKGRVVGYYAIVVAGVSKQNVPGQVSGKNPPTDVSCILLARLAVDWEYQGRGIGQALFADAMKKTFQLSRVVGVRAMLIHARDEQARDFYLKHADLVQSPTDPLHLMISMHVIEAALDEAGIVVPDGSPPEAAQDDEDNIDDDDEGDAAVGPLKSA</sequence>
<evidence type="ECO:0000313" key="9">
    <source>
        <dbReference type="Proteomes" id="UP001227101"/>
    </source>
</evidence>
<dbReference type="RefSeq" id="WP_285455305.1">
    <property type="nucleotide sequence ID" value="NZ_CP127173.1"/>
</dbReference>
<gene>
    <name evidence="8" type="ORF">QP939_04735</name>
</gene>